<gene>
    <name evidence="2" type="ORF">C0Q70_06200</name>
</gene>
<name>A0A2T7PNC1_POMCA</name>
<keyword evidence="3" id="KW-1185">Reference proteome</keyword>
<organism evidence="2 3">
    <name type="scientific">Pomacea canaliculata</name>
    <name type="common">Golden apple snail</name>
    <dbReference type="NCBI Taxonomy" id="400727"/>
    <lineage>
        <taxon>Eukaryota</taxon>
        <taxon>Metazoa</taxon>
        <taxon>Spiralia</taxon>
        <taxon>Lophotrochozoa</taxon>
        <taxon>Mollusca</taxon>
        <taxon>Gastropoda</taxon>
        <taxon>Caenogastropoda</taxon>
        <taxon>Architaenioglossa</taxon>
        <taxon>Ampullarioidea</taxon>
        <taxon>Ampullariidae</taxon>
        <taxon>Pomacea</taxon>
    </lineage>
</organism>
<dbReference type="Pfam" id="PF03321">
    <property type="entry name" value="GH3"/>
    <property type="match status" value="1"/>
</dbReference>
<dbReference type="PANTHER" id="PTHR31901">
    <property type="entry name" value="GH3 DOMAIN-CONTAINING PROTEIN"/>
    <property type="match status" value="1"/>
</dbReference>
<proteinExistence type="predicted"/>
<dbReference type="EMBL" id="PZQS01000003">
    <property type="protein sequence ID" value="PVD34919.1"/>
    <property type="molecule type" value="Genomic_DNA"/>
</dbReference>
<dbReference type="GO" id="GO:0016881">
    <property type="term" value="F:acid-amino acid ligase activity"/>
    <property type="evidence" value="ECO:0007669"/>
    <property type="project" value="TreeGrafter"/>
</dbReference>
<dbReference type="GO" id="GO:0005737">
    <property type="term" value="C:cytoplasm"/>
    <property type="evidence" value="ECO:0007669"/>
    <property type="project" value="TreeGrafter"/>
</dbReference>
<sequence length="479" mass="54036">MMAGEQSVLTKEKPVIFGVTSGTSGTESIIPMLLKQRGVFFLNGVSVAFMCMSQAFPEVVCLSKILKIFYNPAWRMSEAGIKIGPNSSSPSESKKLLHMYSTPAPAFDILSEPEALYVHLLFGLKDRHLGMIEANFASLVFNAFQRLEEEVANLVRDIESGTLNSQLNVKPEIREKLEKLLKPDPVRAQEIKKAFEEGLVGVAKRLWPKLQIIVCGDSGSFTLYGSKLRETYCQGIPLYSPLYGASEGLLGINIWPEELPSRYLLHPRAQFFELIPVSHADEDQPQTLLLHQAEKGEFYELVITNPSCQYRYRIGDVVKVVGYHNQCPIIEFMYRQGQFLNVRGEKTSESLFYEVLRDTVAQWSGVKLLDYCCAESITVEDAGIKDYKSHLPCYHVFVELEQAGQLSVNQRKMPLTLRETEREIWVCGAEFFIRLSPRNVQPLTIQTPYQLSQQEVRITHSGDPLPSITCSSIPLLLLS</sequence>
<dbReference type="PANTHER" id="PTHR31901:SF9">
    <property type="entry name" value="GH3 DOMAIN-CONTAINING PROTEIN"/>
    <property type="match status" value="1"/>
</dbReference>
<accession>A0A2T7PNC1</accession>
<evidence type="ECO:0000313" key="3">
    <source>
        <dbReference type="Proteomes" id="UP000245119"/>
    </source>
</evidence>
<dbReference type="InterPro" id="IPR055377">
    <property type="entry name" value="GH3_M"/>
</dbReference>
<feature type="domain" description="GH3 middle" evidence="1">
    <location>
        <begin position="263"/>
        <end position="335"/>
    </location>
</feature>
<dbReference type="Pfam" id="PF23571">
    <property type="entry name" value="GH3_M"/>
    <property type="match status" value="1"/>
</dbReference>
<dbReference type="InterPro" id="IPR004993">
    <property type="entry name" value="GH3"/>
</dbReference>
<dbReference type="AlphaFoldDB" id="A0A2T7PNC1"/>
<protein>
    <recommendedName>
        <fullName evidence="1">GH3 middle domain-containing protein</fullName>
    </recommendedName>
</protein>
<reference evidence="2 3" key="1">
    <citation type="submission" date="2018-04" db="EMBL/GenBank/DDBJ databases">
        <title>The genome of golden apple snail Pomacea canaliculata provides insight into stress tolerance and invasive adaptation.</title>
        <authorList>
            <person name="Liu C."/>
            <person name="Liu B."/>
            <person name="Ren Y."/>
            <person name="Zhang Y."/>
            <person name="Wang H."/>
            <person name="Li S."/>
            <person name="Jiang F."/>
            <person name="Yin L."/>
            <person name="Zhang G."/>
            <person name="Qian W."/>
            <person name="Fan W."/>
        </authorList>
    </citation>
    <scope>NUCLEOTIDE SEQUENCE [LARGE SCALE GENOMIC DNA]</scope>
    <source>
        <strain evidence="2">SZHN2017</strain>
        <tissue evidence="2">Muscle</tissue>
    </source>
</reference>
<comment type="caution">
    <text evidence="2">The sequence shown here is derived from an EMBL/GenBank/DDBJ whole genome shotgun (WGS) entry which is preliminary data.</text>
</comment>
<evidence type="ECO:0000313" key="2">
    <source>
        <dbReference type="EMBL" id="PVD34919.1"/>
    </source>
</evidence>
<evidence type="ECO:0000259" key="1">
    <source>
        <dbReference type="Pfam" id="PF23571"/>
    </source>
</evidence>
<dbReference type="OrthoDB" id="10004661at2759"/>
<dbReference type="Proteomes" id="UP000245119">
    <property type="component" value="Linkage Group LG3"/>
</dbReference>